<dbReference type="AlphaFoldDB" id="A0A3P7KG53"/>
<sequence length="139" mass="15268">MRQQRGTVENCQGGVGGSATAVGVAMDEQQPAAKRRGRVRAEKQSREGGRSVVHIVPESYVVEKGSRVEVRWIQCRGSGQQKKMGYNQNRLVVNSCETAVDAWLVFPGALRTNTVTDDRNLRANAEFGIGNLVEIHQNC</sequence>
<evidence type="ECO:0000256" key="1">
    <source>
        <dbReference type="SAM" id="MobiDB-lite"/>
    </source>
</evidence>
<evidence type="ECO:0000313" key="2">
    <source>
        <dbReference type="EMBL" id="VDM66752.1"/>
    </source>
</evidence>
<feature type="region of interest" description="Disordered" evidence="1">
    <location>
        <begin position="27"/>
        <end position="48"/>
    </location>
</feature>
<accession>A0A3P7KG53</accession>
<dbReference type="EMBL" id="UYYB01003649">
    <property type="protein sequence ID" value="VDM66752.1"/>
    <property type="molecule type" value="Genomic_DNA"/>
</dbReference>
<name>A0A3P7KG53_STRVU</name>
<proteinExistence type="predicted"/>
<keyword evidence="3" id="KW-1185">Reference proteome</keyword>
<gene>
    <name evidence="2" type="ORF">SVUK_LOCUS1750</name>
</gene>
<reference evidence="2 3" key="1">
    <citation type="submission" date="2018-11" db="EMBL/GenBank/DDBJ databases">
        <authorList>
            <consortium name="Pathogen Informatics"/>
        </authorList>
    </citation>
    <scope>NUCLEOTIDE SEQUENCE [LARGE SCALE GENOMIC DNA]</scope>
</reference>
<evidence type="ECO:0000313" key="3">
    <source>
        <dbReference type="Proteomes" id="UP000270094"/>
    </source>
</evidence>
<dbReference type="Proteomes" id="UP000270094">
    <property type="component" value="Unassembled WGS sequence"/>
</dbReference>
<organism evidence="2 3">
    <name type="scientific">Strongylus vulgaris</name>
    <name type="common">Blood worm</name>
    <dbReference type="NCBI Taxonomy" id="40348"/>
    <lineage>
        <taxon>Eukaryota</taxon>
        <taxon>Metazoa</taxon>
        <taxon>Ecdysozoa</taxon>
        <taxon>Nematoda</taxon>
        <taxon>Chromadorea</taxon>
        <taxon>Rhabditida</taxon>
        <taxon>Rhabditina</taxon>
        <taxon>Rhabditomorpha</taxon>
        <taxon>Strongyloidea</taxon>
        <taxon>Strongylidae</taxon>
        <taxon>Strongylus</taxon>
    </lineage>
</organism>
<feature type="compositionally biased region" description="Basic and acidic residues" evidence="1">
    <location>
        <begin position="39"/>
        <end position="48"/>
    </location>
</feature>
<protein>
    <submittedName>
        <fullName evidence="2">Uncharacterized protein</fullName>
    </submittedName>
</protein>